<keyword evidence="1" id="KW-0472">Membrane</keyword>
<proteinExistence type="predicted"/>
<sequence>MSTSVEAEIVLPPPTPVLTHTTRTPPSERDPLDSFFGYTFSASRTYESRYVAEALPAYIEDHPPTYARKAPEPLTLARYLFKFGFLFPPFWIMGAWILFSPLRIPSDVTDPEGQWMAEKSEIERQHILDRMRSAEIRWARRCLWAIIVFILVAVAGIAAWAVTRS</sequence>
<evidence type="ECO:0000313" key="3">
    <source>
        <dbReference type="Proteomes" id="UP000717328"/>
    </source>
</evidence>
<keyword evidence="1" id="KW-0812">Transmembrane</keyword>
<protein>
    <recommendedName>
        <fullName evidence="4">Transmembrane protein</fullName>
    </recommendedName>
</protein>
<keyword evidence="1" id="KW-1133">Transmembrane helix</keyword>
<gene>
    <name evidence="2" type="ORF">H0H81_002707</name>
</gene>
<dbReference type="EMBL" id="JABCKI010000081">
    <property type="protein sequence ID" value="KAG5653014.1"/>
    <property type="molecule type" value="Genomic_DNA"/>
</dbReference>
<accession>A0A9P7GND2</accession>
<dbReference type="Proteomes" id="UP000717328">
    <property type="component" value="Unassembled WGS sequence"/>
</dbReference>
<reference evidence="2" key="1">
    <citation type="submission" date="2021-02" db="EMBL/GenBank/DDBJ databases">
        <authorList>
            <person name="Nieuwenhuis M."/>
            <person name="Van De Peppel L.J.J."/>
        </authorList>
    </citation>
    <scope>NUCLEOTIDE SEQUENCE</scope>
    <source>
        <strain evidence="2">D49</strain>
    </source>
</reference>
<organism evidence="2 3">
    <name type="scientific">Sphagnurus paluster</name>
    <dbReference type="NCBI Taxonomy" id="117069"/>
    <lineage>
        <taxon>Eukaryota</taxon>
        <taxon>Fungi</taxon>
        <taxon>Dikarya</taxon>
        <taxon>Basidiomycota</taxon>
        <taxon>Agaricomycotina</taxon>
        <taxon>Agaricomycetes</taxon>
        <taxon>Agaricomycetidae</taxon>
        <taxon>Agaricales</taxon>
        <taxon>Tricholomatineae</taxon>
        <taxon>Lyophyllaceae</taxon>
        <taxon>Sphagnurus</taxon>
    </lineage>
</organism>
<keyword evidence="3" id="KW-1185">Reference proteome</keyword>
<evidence type="ECO:0000313" key="2">
    <source>
        <dbReference type="EMBL" id="KAG5653014.1"/>
    </source>
</evidence>
<dbReference type="OrthoDB" id="3358294at2759"/>
<evidence type="ECO:0000256" key="1">
    <source>
        <dbReference type="SAM" id="Phobius"/>
    </source>
</evidence>
<reference evidence="2" key="2">
    <citation type="submission" date="2021-10" db="EMBL/GenBank/DDBJ databases">
        <title>Phylogenomics reveals ancestral predisposition of the termite-cultivated fungus Termitomyces towards a domesticated lifestyle.</title>
        <authorList>
            <person name="Auxier B."/>
            <person name="Grum-Grzhimaylo A."/>
            <person name="Cardenas M.E."/>
            <person name="Lodge J.D."/>
            <person name="Laessoe T."/>
            <person name="Pedersen O."/>
            <person name="Smith M.E."/>
            <person name="Kuyper T.W."/>
            <person name="Franco-Molano E.A."/>
            <person name="Baroni T.J."/>
            <person name="Aanen D.K."/>
        </authorList>
    </citation>
    <scope>NUCLEOTIDE SEQUENCE</scope>
    <source>
        <strain evidence="2">D49</strain>
    </source>
</reference>
<evidence type="ECO:0008006" key="4">
    <source>
        <dbReference type="Google" id="ProtNLM"/>
    </source>
</evidence>
<name>A0A9P7GND2_9AGAR</name>
<feature type="transmembrane region" description="Helical" evidence="1">
    <location>
        <begin position="142"/>
        <end position="162"/>
    </location>
</feature>
<feature type="transmembrane region" description="Helical" evidence="1">
    <location>
        <begin position="79"/>
        <end position="99"/>
    </location>
</feature>
<dbReference type="AlphaFoldDB" id="A0A9P7GND2"/>
<comment type="caution">
    <text evidence="2">The sequence shown here is derived from an EMBL/GenBank/DDBJ whole genome shotgun (WGS) entry which is preliminary data.</text>
</comment>